<reference evidence="2" key="1">
    <citation type="submission" date="2013-10" db="EMBL/GenBank/DDBJ databases">
        <title>Genomic analysis of the causative agents of coccidiosis in chickens.</title>
        <authorList>
            <person name="Reid A.J."/>
            <person name="Blake D."/>
            <person name="Billington K."/>
            <person name="Browne H."/>
            <person name="Dunn M."/>
            <person name="Hung S."/>
            <person name="Kawahara F."/>
            <person name="Miranda-Saavedra D."/>
            <person name="Mourier T."/>
            <person name="Nagra H."/>
            <person name="Otto T.D."/>
            <person name="Rawlings N."/>
            <person name="Sanchez A."/>
            <person name="Sanders M."/>
            <person name="Subramaniam C."/>
            <person name="Tay Y."/>
            <person name="Dear P."/>
            <person name="Doerig C."/>
            <person name="Gruber A."/>
            <person name="Parkinson J."/>
            <person name="Shirley M."/>
            <person name="Wan K.L."/>
            <person name="Berriman M."/>
            <person name="Tomley F."/>
            <person name="Pain A."/>
        </authorList>
    </citation>
    <scope>NUCLEOTIDE SEQUENCE [LARGE SCALE GENOMIC DNA]</scope>
    <source>
        <strain evidence="2">Houghton</strain>
    </source>
</reference>
<dbReference type="EMBL" id="HG698475">
    <property type="protein sequence ID" value="CDI87673.1"/>
    <property type="molecule type" value="Genomic_DNA"/>
</dbReference>
<dbReference type="Proteomes" id="UP000018201">
    <property type="component" value="Unassembled WGS sequence"/>
</dbReference>
<evidence type="ECO:0000256" key="1">
    <source>
        <dbReference type="SAM" id="MobiDB-lite"/>
    </source>
</evidence>
<evidence type="ECO:0000313" key="2">
    <source>
        <dbReference type="EMBL" id="CDI87673.1"/>
    </source>
</evidence>
<evidence type="ECO:0000313" key="3">
    <source>
        <dbReference type="Proteomes" id="UP000018201"/>
    </source>
</evidence>
<dbReference type="VEuPathDB" id="ToxoDB:EPH_0029770"/>
<sequence>MRHELSQAKRKGEEAAEGTPLAESRMIERTDICYECKASGVRRAVVRGPNGISGSPEWGKKKIGGGRPVTVEAAETEEDPQAGGAQLKVEATRDEVEEMRRVANALGRREAEGPGESEYPIDESVVTPCGREASEVAESSHGFILWNVGSTAILRGDVAGSQGEALLDTDASKTFIS</sequence>
<keyword evidence="3" id="KW-1185">Reference proteome</keyword>
<dbReference type="AlphaFoldDB" id="U6H8F9"/>
<feature type="region of interest" description="Disordered" evidence="1">
    <location>
        <begin position="46"/>
        <end position="68"/>
    </location>
</feature>
<protein>
    <submittedName>
        <fullName evidence="2">Uncharacterized protein</fullName>
    </submittedName>
</protein>
<feature type="region of interest" description="Disordered" evidence="1">
    <location>
        <begin position="1"/>
        <end position="24"/>
    </location>
</feature>
<reference evidence="2" key="2">
    <citation type="submission" date="2013-10" db="EMBL/GenBank/DDBJ databases">
        <authorList>
            <person name="Aslett M."/>
        </authorList>
    </citation>
    <scope>NUCLEOTIDE SEQUENCE [LARGE SCALE GENOMIC DNA]</scope>
    <source>
        <strain evidence="2">Houghton</strain>
    </source>
</reference>
<gene>
    <name evidence="2" type="ORF">EPH_0029770</name>
</gene>
<proteinExistence type="predicted"/>
<name>U6H8F9_9EIME</name>
<organism evidence="2 3">
    <name type="scientific">Eimeria praecox</name>
    <dbReference type="NCBI Taxonomy" id="51316"/>
    <lineage>
        <taxon>Eukaryota</taxon>
        <taxon>Sar</taxon>
        <taxon>Alveolata</taxon>
        <taxon>Apicomplexa</taxon>
        <taxon>Conoidasida</taxon>
        <taxon>Coccidia</taxon>
        <taxon>Eucoccidiorida</taxon>
        <taxon>Eimeriorina</taxon>
        <taxon>Eimeriidae</taxon>
        <taxon>Eimeria</taxon>
    </lineage>
</organism>
<accession>U6H8F9</accession>
<feature type="compositionally biased region" description="Basic and acidic residues" evidence="1">
    <location>
        <begin position="1"/>
        <end position="14"/>
    </location>
</feature>